<comment type="caution">
    <text evidence="5">The sequence shown here is derived from an EMBL/GenBank/DDBJ whole genome shotgun (WGS) entry which is preliminary data.</text>
</comment>
<keyword evidence="3" id="KW-0804">Transcription</keyword>
<dbReference type="PROSITE" id="PS51118">
    <property type="entry name" value="HTH_HXLR"/>
    <property type="match status" value="1"/>
</dbReference>
<dbReference type="PANTHER" id="PTHR33204">
    <property type="entry name" value="TRANSCRIPTIONAL REGULATOR, MARR FAMILY"/>
    <property type="match status" value="1"/>
</dbReference>
<dbReference type="InterPro" id="IPR036388">
    <property type="entry name" value="WH-like_DNA-bd_sf"/>
</dbReference>
<dbReference type="InterPro" id="IPR002577">
    <property type="entry name" value="HTH_HxlR"/>
</dbReference>
<dbReference type="Proteomes" id="UP000257136">
    <property type="component" value="Unassembled WGS sequence"/>
</dbReference>
<dbReference type="GO" id="GO:0003677">
    <property type="term" value="F:DNA binding"/>
    <property type="evidence" value="ECO:0007669"/>
    <property type="project" value="UniProtKB-KW"/>
</dbReference>
<evidence type="ECO:0000313" key="5">
    <source>
        <dbReference type="EMBL" id="REH00513.1"/>
    </source>
</evidence>
<dbReference type="OrthoDB" id="769662at2"/>
<evidence type="ECO:0000256" key="1">
    <source>
        <dbReference type="ARBA" id="ARBA00023015"/>
    </source>
</evidence>
<name>A0A3E0EQM0_9FLAO</name>
<dbReference type="EMBL" id="QUNI01000003">
    <property type="protein sequence ID" value="REH00513.1"/>
    <property type="molecule type" value="Genomic_DNA"/>
</dbReference>
<reference evidence="5 6" key="1">
    <citation type="submission" date="2018-08" db="EMBL/GenBank/DDBJ databases">
        <title>Genomic Encyclopedia of Archaeal and Bacterial Type Strains, Phase II (KMG-II): from individual species to whole genera.</title>
        <authorList>
            <person name="Goeker M."/>
        </authorList>
    </citation>
    <scope>NUCLEOTIDE SEQUENCE [LARGE SCALE GENOMIC DNA]</scope>
    <source>
        <strain evidence="5 6">DSM 100880</strain>
    </source>
</reference>
<keyword evidence="6" id="KW-1185">Reference proteome</keyword>
<dbReference type="SUPFAM" id="SSF46785">
    <property type="entry name" value="Winged helix' DNA-binding domain"/>
    <property type="match status" value="1"/>
</dbReference>
<evidence type="ECO:0000259" key="4">
    <source>
        <dbReference type="PROSITE" id="PS51118"/>
    </source>
</evidence>
<accession>A0A3E0EQM0</accession>
<gene>
    <name evidence="5" type="ORF">C8P67_103500</name>
</gene>
<dbReference type="Pfam" id="PF01638">
    <property type="entry name" value="HxlR"/>
    <property type="match status" value="1"/>
</dbReference>
<evidence type="ECO:0000313" key="6">
    <source>
        <dbReference type="Proteomes" id="UP000257136"/>
    </source>
</evidence>
<keyword evidence="1" id="KW-0805">Transcription regulation</keyword>
<dbReference type="RefSeq" id="WP_115811909.1">
    <property type="nucleotide sequence ID" value="NZ_QUNI01000003.1"/>
</dbReference>
<dbReference type="AlphaFoldDB" id="A0A3E0EQM0"/>
<sequence>MGKISELKGWKDCSSTYILAVNDTINVINGKWKAAIISSLFFGKKRYGEIERDIPKISPRMLSKELRDLESNGIVLRKVYSTIPITVEYELTKSGHEFRKVLDVMLEWGLEHRKNTLGKKP</sequence>
<keyword evidence="2" id="KW-0238">DNA-binding</keyword>
<evidence type="ECO:0000256" key="2">
    <source>
        <dbReference type="ARBA" id="ARBA00023125"/>
    </source>
</evidence>
<dbReference type="Gene3D" id="1.10.10.10">
    <property type="entry name" value="Winged helix-like DNA-binding domain superfamily/Winged helix DNA-binding domain"/>
    <property type="match status" value="1"/>
</dbReference>
<organism evidence="5 6">
    <name type="scientific">Flavobacterium aquicola</name>
    <dbReference type="NCBI Taxonomy" id="1682742"/>
    <lineage>
        <taxon>Bacteria</taxon>
        <taxon>Pseudomonadati</taxon>
        <taxon>Bacteroidota</taxon>
        <taxon>Flavobacteriia</taxon>
        <taxon>Flavobacteriales</taxon>
        <taxon>Flavobacteriaceae</taxon>
        <taxon>Flavobacterium</taxon>
    </lineage>
</organism>
<dbReference type="PANTHER" id="PTHR33204:SF29">
    <property type="entry name" value="TRANSCRIPTIONAL REGULATOR"/>
    <property type="match status" value="1"/>
</dbReference>
<feature type="domain" description="HTH hxlR-type" evidence="4">
    <location>
        <begin position="13"/>
        <end position="117"/>
    </location>
</feature>
<evidence type="ECO:0000256" key="3">
    <source>
        <dbReference type="ARBA" id="ARBA00023163"/>
    </source>
</evidence>
<proteinExistence type="predicted"/>
<protein>
    <submittedName>
        <fullName evidence="5">HxlR family transcriptional regulator</fullName>
    </submittedName>
</protein>
<dbReference type="InterPro" id="IPR036390">
    <property type="entry name" value="WH_DNA-bd_sf"/>
</dbReference>